<dbReference type="InterPro" id="IPR046755">
    <property type="entry name" value="VAS1_LD"/>
</dbReference>
<dbReference type="Ensembl" id="ENSOTST00005189095.1">
    <property type="protein sequence ID" value="ENSOTSP00005146038.1"/>
    <property type="gene ID" value="ENSOTSG00005051485.1"/>
</dbReference>
<evidence type="ECO:0000256" key="6">
    <source>
        <dbReference type="SAM" id="Phobius"/>
    </source>
</evidence>
<proteinExistence type="inferred from homology"/>
<dbReference type="AlphaFoldDB" id="A0AAZ3RY00"/>
<dbReference type="InterPro" id="IPR046756">
    <property type="entry name" value="VAS1/VOA1_TM"/>
</dbReference>
<evidence type="ECO:0000256" key="2">
    <source>
        <dbReference type="ARBA" id="ARBA00009037"/>
    </source>
</evidence>
<dbReference type="Gene3D" id="2.40.160.110">
    <property type="match status" value="1"/>
</dbReference>
<dbReference type="GO" id="GO:0030641">
    <property type="term" value="P:regulation of cellular pH"/>
    <property type="evidence" value="ECO:0007669"/>
    <property type="project" value="TreeGrafter"/>
</dbReference>
<sequence>MTLPRSPDILKDDVMTVLLNLFFPTRLVLRFGDVEDLRGLAIRFNSSFIFTNWFTLDSVHIHYNWTHEATFNASDVYAPSTYSYHCQHVSSLQKYDTLLVPSSITDNSANWHITFTDFQLQSFNVLSNKFASASDCATFFTPAILMGLITSLILLLVLAYALHMVVHLKHIDTYEEHKTTVYFPRSSETAECTDATGSTATEKNSL</sequence>
<accession>A0AAZ3RY00</accession>
<feature type="transmembrane region" description="Helical" evidence="6">
    <location>
        <begin position="139"/>
        <end position="162"/>
    </location>
</feature>
<evidence type="ECO:0000256" key="1">
    <source>
        <dbReference type="ARBA" id="ARBA00004167"/>
    </source>
</evidence>
<organism evidence="9 10">
    <name type="scientific">Oncorhynchus tshawytscha</name>
    <name type="common">Chinook salmon</name>
    <name type="synonym">Salmo tshawytscha</name>
    <dbReference type="NCBI Taxonomy" id="74940"/>
    <lineage>
        <taxon>Eukaryota</taxon>
        <taxon>Metazoa</taxon>
        <taxon>Chordata</taxon>
        <taxon>Craniata</taxon>
        <taxon>Vertebrata</taxon>
        <taxon>Euteleostomi</taxon>
        <taxon>Actinopterygii</taxon>
        <taxon>Neopterygii</taxon>
        <taxon>Teleostei</taxon>
        <taxon>Protacanthopterygii</taxon>
        <taxon>Salmoniformes</taxon>
        <taxon>Salmonidae</taxon>
        <taxon>Salmoninae</taxon>
        <taxon>Oncorhynchus</taxon>
    </lineage>
</organism>
<dbReference type="Pfam" id="PF05827">
    <property type="entry name" value="VAS1_LD"/>
    <property type="match status" value="1"/>
</dbReference>
<reference evidence="10" key="1">
    <citation type="journal article" date="2018" name="PLoS ONE">
        <title>Chinook salmon (Oncorhynchus tshawytscha) genome and transcriptome.</title>
        <authorList>
            <person name="Christensen K.A."/>
            <person name="Leong J.S."/>
            <person name="Sakhrani D."/>
            <person name="Biagi C.A."/>
            <person name="Minkley D.R."/>
            <person name="Withler R.E."/>
            <person name="Rondeau E.B."/>
            <person name="Koop B.F."/>
            <person name="Devlin R.H."/>
        </authorList>
    </citation>
    <scope>NUCLEOTIDE SEQUENCE [LARGE SCALE GENOMIC DNA]</scope>
</reference>
<comment type="similarity">
    <text evidence="2">Belongs to the vacuolar ATPase subunit S1 family.</text>
</comment>
<keyword evidence="4 6" id="KW-1133">Transmembrane helix</keyword>
<evidence type="ECO:0000313" key="9">
    <source>
        <dbReference type="Ensembl" id="ENSOTSP00005146038.1"/>
    </source>
</evidence>
<dbReference type="InterPro" id="IPR008388">
    <property type="entry name" value="Ac45_acc_su"/>
</dbReference>
<name>A0AAZ3RY00_ONCTS</name>
<dbReference type="GO" id="GO:0033176">
    <property type="term" value="C:proton-transporting V-type ATPase complex"/>
    <property type="evidence" value="ECO:0007669"/>
    <property type="project" value="TreeGrafter"/>
</dbReference>
<evidence type="ECO:0000313" key="10">
    <source>
        <dbReference type="Proteomes" id="UP000694402"/>
    </source>
</evidence>
<keyword evidence="5 6" id="KW-0472">Membrane</keyword>
<evidence type="ECO:0000256" key="5">
    <source>
        <dbReference type="ARBA" id="ARBA00023136"/>
    </source>
</evidence>
<keyword evidence="3 6" id="KW-0812">Transmembrane</keyword>
<reference evidence="9" key="3">
    <citation type="submission" date="2025-09" db="UniProtKB">
        <authorList>
            <consortium name="Ensembl"/>
        </authorList>
    </citation>
    <scope>IDENTIFICATION</scope>
</reference>
<dbReference type="Proteomes" id="UP000694402">
    <property type="component" value="Unassembled WGS sequence"/>
</dbReference>
<dbReference type="PANTHER" id="PTHR12471:SF3">
    <property type="entry name" value="ATPASE, H+ TRANSPORTING, LYSOSOMAL ACCESSORY PROTEIN 1-LIKE"/>
    <property type="match status" value="1"/>
</dbReference>
<evidence type="ECO:0008006" key="11">
    <source>
        <dbReference type="Google" id="ProtNLM"/>
    </source>
</evidence>
<feature type="domain" description="V-type proton ATPase subunit S1/VOA1 transmembrane" evidence="8">
    <location>
        <begin position="138"/>
        <end position="175"/>
    </location>
</feature>
<evidence type="ECO:0000259" key="8">
    <source>
        <dbReference type="Pfam" id="PF20520"/>
    </source>
</evidence>
<dbReference type="PANTHER" id="PTHR12471">
    <property type="entry name" value="VACUOLAR ATP SYNTHASE SUBUNIT S1"/>
    <property type="match status" value="1"/>
</dbReference>
<comment type="subcellular location">
    <subcellularLocation>
        <location evidence="1">Membrane</location>
        <topology evidence="1">Single-pass membrane protein</topology>
    </subcellularLocation>
</comment>
<keyword evidence="10" id="KW-1185">Reference proteome</keyword>
<reference evidence="9" key="2">
    <citation type="submission" date="2025-08" db="UniProtKB">
        <authorList>
            <consortium name="Ensembl"/>
        </authorList>
    </citation>
    <scope>IDENTIFICATION</scope>
</reference>
<protein>
    <recommendedName>
        <fullName evidence="11">V-type proton ATPase subunit S1-like protein</fullName>
    </recommendedName>
</protein>
<dbReference type="GO" id="GO:0001671">
    <property type="term" value="F:ATPase activator activity"/>
    <property type="evidence" value="ECO:0007669"/>
    <property type="project" value="TreeGrafter"/>
</dbReference>
<dbReference type="Pfam" id="PF20520">
    <property type="entry name" value="Ac45-VOA1_TM"/>
    <property type="match status" value="1"/>
</dbReference>
<feature type="domain" description="V-type proton ATPase subunit S1 luminal" evidence="7">
    <location>
        <begin position="25"/>
        <end position="123"/>
    </location>
</feature>
<dbReference type="GeneTree" id="ENSGT00940000158156"/>
<evidence type="ECO:0000259" key="7">
    <source>
        <dbReference type="Pfam" id="PF05827"/>
    </source>
</evidence>
<evidence type="ECO:0000256" key="3">
    <source>
        <dbReference type="ARBA" id="ARBA00022692"/>
    </source>
</evidence>
<evidence type="ECO:0000256" key="4">
    <source>
        <dbReference type="ARBA" id="ARBA00022989"/>
    </source>
</evidence>